<dbReference type="InterPro" id="IPR001757">
    <property type="entry name" value="P_typ_ATPase"/>
</dbReference>
<dbReference type="GO" id="GO:0120029">
    <property type="term" value="P:proton export across plasma membrane"/>
    <property type="evidence" value="ECO:0007669"/>
    <property type="project" value="UniProtKB-UniRule"/>
</dbReference>
<dbReference type="InterPro" id="IPR023298">
    <property type="entry name" value="ATPase_P-typ_TM_dom_sf"/>
</dbReference>
<keyword evidence="12" id="KW-0375">Hydrogen ion transport</keyword>
<feature type="transmembrane region" description="Helical" evidence="12">
    <location>
        <begin position="690"/>
        <end position="711"/>
    </location>
</feature>
<dbReference type="GO" id="GO:0005524">
    <property type="term" value="F:ATP binding"/>
    <property type="evidence" value="ECO:0007669"/>
    <property type="project" value="UniProtKB-UniRule"/>
</dbReference>
<dbReference type="InterPro" id="IPR006534">
    <property type="entry name" value="P-type_ATPase_IIIA"/>
</dbReference>
<evidence type="ECO:0000256" key="8">
    <source>
        <dbReference type="ARBA" id="ARBA00022842"/>
    </source>
</evidence>
<dbReference type="InterPro" id="IPR023214">
    <property type="entry name" value="HAD_sf"/>
</dbReference>
<evidence type="ECO:0000256" key="6">
    <source>
        <dbReference type="ARBA" id="ARBA00022741"/>
    </source>
</evidence>
<dbReference type="EC" id="7.1.2.1" evidence="12"/>
<comment type="subcellular location">
    <subcellularLocation>
        <location evidence="12">Cell membrane</location>
        <topology evidence="12">Multi-pass membrane protein</topology>
    </subcellularLocation>
    <subcellularLocation>
        <location evidence="1">Membrane</location>
        <topology evidence="1">Multi-pass membrane protein</topology>
    </subcellularLocation>
</comment>
<dbReference type="PRINTS" id="PR00119">
    <property type="entry name" value="CATATPASE"/>
</dbReference>
<keyword evidence="12" id="KW-0813">Transport</keyword>
<keyword evidence="12" id="KW-0406">Ion transport</keyword>
<evidence type="ECO:0000259" key="14">
    <source>
        <dbReference type="SMART" id="SM00831"/>
    </source>
</evidence>
<evidence type="ECO:0000256" key="13">
    <source>
        <dbReference type="SAM" id="MobiDB-lite"/>
    </source>
</evidence>
<feature type="domain" description="Cation-transporting P-type ATPase N-terminal" evidence="14">
    <location>
        <begin position="23"/>
        <end position="121"/>
    </location>
</feature>
<dbReference type="InterPro" id="IPR004014">
    <property type="entry name" value="ATPase_P-typ_cation-transptr_N"/>
</dbReference>
<comment type="similarity">
    <text evidence="2 12">Belongs to the cation transport ATPase (P-type) (TC 3.A.3) family. Type IIIA subfamily.</text>
</comment>
<keyword evidence="4 12" id="KW-0812">Transmembrane</keyword>
<keyword evidence="3" id="KW-0597">Phosphoprotein</keyword>
<evidence type="ECO:0000256" key="1">
    <source>
        <dbReference type="ARBA" id="ARBA00004141"/>
    </source>
</evidence>
<dbReference type="SMART" id="SM00831">
    <property type="entry name" value="Cation_ATPase_N"/>
    <property type="match status" value="1"/>
</dbReference>
<feature type="transmembrane region" description="Helical" evidence="12">
    <location>
        <begin position="846"/>
        <end position="865"/>
    </location>
</feature>
<dbReference type="InterPro" id="IPR036412">
    <property type="entry name" value="HAD-like_sf"/>
</dbReference>
<dbReference type="SUPFAM" id="SSF81653">
    <property type="entry name" value="Calcium ATPase, transduction domain A"/>
    <property type="match status" value="1"/>
</dbReference>
<dbReference type="InterPro" id="IPR044492">
    <property type="entry name" value="P_typ_ATPase_HD_dom"/>
</dbReference>
<reference evidence="15" key="1">
    <citation type="submission" date="2014-11" db="EMBL/GenBank/DDBJ databases">
        <authorList>
            <person name="Otto D Thomas"/>
            <person name="Naeem Raeece"/>
        </authorList>
    </citation>
    <scope>NUCLEOTIDE SEQUENCE</scope>
</reference>
<feature type="transmembrane region" description="Helical" evidence="12">
    <location>
        <begin position="97"/>
        <end position="115"/>
    </location>
</feature>
<dbReference type="GO" id="GO:0008553">
    <property type="term" value="F:P-type proton-exporting transporter activity"/>
    <property type="evidence" value="ECO:0007669"/>
    <property type="project" value="UniProtKB-UniRule"/>
</dbReference>
<dbReference type="VEuPathDB" id="CryptoDB:Cvel_4932"/>
<keyword evidence="11 12" id="KW-0472">Membrane</keyword>
<dbReference type="GO" id="GO:0016887">
    <property type="term" value="F:ATP hydrolysis activity"/>
    <property type="evidence" value="ECO:0007669"/>
    <property type="project" value="InterPro"/>
</dbReference>
<evidence type="ECO:0000256" key="12">
    <source>
        <dbReference type="RuleBase" id="RU362083"/>
    </source>
</evidence>
<dbReference type="Gene3D" id="3.40.1110.10">
    <property type="entry name" value="Calcium-transporting ATPase, cytoplasmic domain N"/>
    <property type="match status" value="1"/>
</dbReference>
<dbReference type="FunFam" id="2.70.150.10:FF:000042">
    <property type="entry name" value="Plasma membrane ATPase"/>
    <property type="match status" value="1"/>
</dbReference>
<evidence type="ECO:0000256" key="3">
    <source>
        <dbReference type="ARBA" id="ARBA00022553"/>
    </source>
</evidence>
<feature type="transmembrane region" description="Helical" evidence="12">
    <location>
        <begin position="885"/>
        <end position="907"/>
    </location>
</feature>
<name>A0A0G4GN40_9ALVE</name>
<dbReference type="PRINTS" id="PR00120">
    <property type="entry name" value="HATPASE"/>
</dbReference>
<dbReference type="SFLD" id="SFLDS00003">
    <property type="entry name" value="Haloacid_Dehalogenase"/>
    <property type="match status" value="1"/>
</dbReference>
<accession>A0A0G4GN40</accession>
<evidence type="ECO:0000313" key="15">
    <source>
        <dbReference type="EMBL" id="CEM31548.1"/>
    </source>
</evidence>
<dbReference type="AlphaFoldDB" id="A0A0G4GN40"/>
<protein>
    <recommendedName>
        <fullName evidence="12">Plasma membrane ATPase</fullName>
        <ecNumber evidence="12">7.1.2.1</ecNumber>
    </recommendedName>
</protein>
<dbReference type="InterPro" id="IPR059000">
    <property type="entry name" value="ATPase_P-type_domA"/>
</dbReference>
<dbReference type="Gene3D" id="1.20.1110.10">
    <property type="entry name" value="Calcium-transporting ATPase, transmembrane domain"/>
    <property type="match status" value="1"/>
</dbReference>
<dbReference type="SFLD" id="SFLDG00002">
    <property type="entry name" value="C1.7:_P-type_atpase_like"/>
    <property type="match status" value="1"/>
</dbReference>
<dbReference type="Gene3D" id="2.70.150.10">
    <property type="entry name" value="Calcium-transporting ATPase, cytoplasmic transduction domain A"/>
    <property type="match status" value="1"/>
</dbReference>
<dbReference type="SUPFAM" id="SSF56784">
    <property type="entry name" value="HAD-like"/>
    <property type="match status" value="1"/>
</dbReference>
<evidence type="ECO:0000256" key="10">
    <source>
        <dbReference type="ARBA" id="ARBA00022989"/>
    </source>
</evidence>
<evidence type="ECO:0000256" key="11">
    <source>
        <dbReference type="ARBA" id="ARBA00023136"/>
    </source>
</evidence>
<dbReference type="PANTHER" id="PTHR42861">
    <property type="entry name" value="CALCIUM-TRANSPORTING ATPASE"/>
    <property type="match status" value="1"/>
</dbReference>
<sequence>MSGSEKPPEAVAAAAVQAMGEAPPQTLHVAETAAGVSVTARSAAHPPSAVPETNGDDENKAAAAALKGLSSAEVEQLREKYGWNEVKGKKAPWWQDLLLRYFSLVPLILLIAAILGAAVEKDGQRDWVGFGLLLGLMNVVVLADFFVDKSSANAMEAVEKLSAPTCVCRRDGKWETVAVRELVPGDVVSLRGGAVVPADGRLIGEGEPMSIDESSLTGESLPATKRVGDDVLSGGTVVRGELPMIVEKTGYDSFFGKTIALLDKGEGEVGHLRKVLSKAATIIIVAGALICLAILAIKIFRDQEYWLVALELAFVILAVAAPAGFSLVTAFVLSEGAKVMASEKAVVQRLSAIEEMAGMEILCSDKTGTLTKNQLSLDPDEAILAEGVSKEDLLLLSSFASVALDEHPEPIDLAIGTAAQKIEGYEASRKAYKMTRFIPFNPVDKVAVAFLETTAGGPKVEIVKGAPHIIRNMVVEAAQEGEREQLLQFIEDGIANKASRGLRTLGVARKERDSEGKGDWKLLGYVSLFDPPRDDTKDTIERAHDLGVEVKMITGDQQAIAIETARRLGMGTDIMGPEIWECDTAATPFFGSPNFTEYCKKVAGFSGVYPEHKFAVVEALMKFGAQVGMTGDGVNDAPALKRATVGVAVAGATEAARAAADIALLAPGLSTIVTALILSRQIFRRVETYIIYRIACSTLYLLFFFLALWAFKFEFPSWILVVLGMLNDISQIVTGYDRVVSDKYPKRWSMVEVSVKAFTMGIVATGGNLLFVWLSAQSGGEMDLNLEEDHQSFWSAWGLRDLSDAELVASVYLNMSINVQLMFFACRTKELFWFPRDTTKMPPLSILSVLFAILLGSTFLAVYIPDVHMGATPIEGMPWPHAGVTWLYGLVTVFFMDLFKFVVFFIYSTPFSSLTGPLRLRFGSPEERRRQAEKELRKMQRERQAEQMKRPGAIMRKVSESQQVFSAAASAHAERVQRRSHAANTISAGVPRFVREMPPSSASGVAGVGLTPEEELQMAVFRAASLPSGALPPVFYRN</sequence>
<dbReference type="GO" id="GO:0046872">
    <property type="term" value="F:metal ion binding"/>
    <property type="evidence" value="ECO:0007669"/>
    <property type="project" value="UniProtKB-KW"/>
</dbReference>
<keyword evidence="5" id="KW-0479">Metal-binding</keyword>
<proteinExistence type="inferred from homology"/>
<keyword evidence="10 12" id="KW-1133">Transmembrane helix</keyword>
<dbReference type="GO" id="GO:0005886">
    <property type="term" value="C:plasma membrane"/>
    <property type="evidence" value="ECO:0007669"/>
    <property type="project" value="UniProtKB-SubCell"/>
</dbReference>
<evidence type="ECO:0000256" key="7">
    <source>
        <dbReference type="ARBA" id="ARBA00022840"/>
    </source>
</evidence>
<dbReference type="SFLD" id="SFLDF00027">
    <property type="entry name" value="p-type_atpase"/>
    <property type="match status" value="1"/>
</dbReference>
<dbReference type="PROSITE" id="PS00154">
    <property type="entry name" value="ATPASE_E1_E2"/>
    <property type="match status" value="1"/>
</dbReference>
<keyword evidence="8 12" id="KW-0460">Magnesium</keyword>
<dbReference type="EMBL" id="CDMZ01001369">
    <property type="protein sequence ID" value="CEM31548.1"/>
    <property type="molecule type" value="Genomic_DNA"/>
</dbReference>
<dbReference type="InterPro" id="IPR008250">
    <property type="entry name" value="ATPase_P-typ_transduc_dom_A_sf"/>
</dbReference>
<dbReference type="InterPro" id="IPR023299">
    <property type="entry name" value="ATPase_P-typ_cyto_dom_N"/>
</dbReference>
<keyword evidence="7 12" id="KW-0067">ATP-binding</keyword>
<feature type="transmembrane region" description="Helical" evidence="12">
    <location>
        <begin position="279"/>
        <end position="300"/>
    </location>
</feature>
<dbReference type="Pfam" id="PF00122">
    <property type="entry name" value="E1-E2_ATPase"/>
    <property type="match status" value="1"/>
</dbReference>
<evidence type="ECO:0000256" key="4">
    <source>
        <dbReference type="ARBA" id="ARBA00022692"/>
    </source>
</evidence>
<keyword evidence="9 12" id="KW-1278">Translocase</keyword>
<feature type="transmembrane region" description="Helical" evidence="12">
    <location>
        <begin position="757"/>
        <end position="776"/>
    </location>
</feature>
<dbReference type="InterPro" id="IPR018303">
    <property type="entry name" value="ATPase_P-typ_P_site"/>
</dbReference>
<evidence type="ECO:0000256" key="2">
    <source>
        <dbReference type="ARBA" id="ARBA00008804"/>
    </source>
</evidence>
<keyword evidence="6 12" id="KW-0547">Nucleotide-binding</keyword>
<dbReference type="PhylomeDB" id="A0A0G4GN40"/>
<feature type="region of interest" description="Disordered" evidence="13">
    <location>
        <begin position="37"/>
        <end position="58"/>
    </location>
</feature>
<dbReference type="NCBIfam" id="TIGR01647">
    <property type="entry name" value="ATPase-IIIA_H"/>
    <property type="match status" value="1"/>
</dbReference>
<dbReference type="Pfam" id="PF00690">
    <property type="entry name" value="Cation_ATPase_N"/>
    <property type="match status" value="1"/>
</dbReference>
<dbReference type="Gene3D" id="3.40.50.1000">
    <property type="entry name" value="HAD superfamily/HAD-like"/>
    <property type="match status" value="1"/>
</dbReference>
<evidence type="ECO:0000256" key="9">
    <source>
        <dbReference type="ARBA" id="ARBA00022967"/>
    </source>
</evidence>
<dbReference type="Pfam" id="PF00702">
    <property type="entry name" value="Hydrolase"/>
    <property type="match status" value="1"/>
</dbReference>
<feature type="transmembrane region" description="Helical" evidence="12">
    <location>
        <begin position="306"/>
        <end position="333"/>
    </location>
</feature>
<feature type="transmembrane region" description="Helical" evidence="12">
    <location>
        <begin position="127"/>
        <end position="147"/>
    </location>
</feature>
<comment type="catalytic activity">
    <reaction evidence="12">
        <text>ATP + H2O + H(+)(in) = ADP + phosphate + 2 H(+)(out)</text>
        <dbReference type="Rhea" id="RHEA:20852"/>
        <dbReference type="ChEBI" id="CHEBI:15377"/>
        <dbReference type="ChEBI" id="CHEBI:15378"/>
        <dbReference type="ChEBI" id="CHEBI:30616"/>
        <dbReference type="ChEBI" id="CHEBI:43474"/>
        <dbReference type="ChEBI" id="CHEBI:456216"/>
        <dbReference type="EC" id="7.1.2.1"/>
    </reaction>
</comment>
<dbReference type="NCBIfam" id="TIGR01494">
    <property type="entry name" value="ATPase_P-type"/>
    <property type="match status" value="2"/>
</dbReference>
<dbReference type="FunFam" id="3.40.50.1000:FF:000211">
    <property type="entry name" value="Plasma membrane ATPase"/>
    <property type="match status" value="1"/>
</dbReference>
<organism evidence="15">
    <name type="scientific">Chromera velia CCMP2878</name>
    <dbReference type="NCBI Taxonomy" id="1169474"/>
    <lineage>
        <taxon>Eukaryota</taxon>
        <taxon>Sar</taxon>
        <taxon>Alveolata</taxon>
        <taxon>Colpodellida</taxon>
        <taxon>Chromeraceae</taxon>
        <taxon>Chromera</taxon>
    </lineage>
</organism>
<gene>
    <name evidence="15" type="ORF">Cvel_4932</name>
</gene>
<evidence type="ECO:0000256" key="5">
    <source>
        <dbReference type="ARBA" id="ARBA00022723"/>
    </source>
</evidence>
<dbReference type="SUPFAM" id="SSF81665">
    <property type="entry name" value="Calcium ATPase, transmembrane domain M"/>
    <property type="match status" value="1"/>
</dbReference>